<protein>
    <submittedName>
        <fullName evidence="1">Uncharacterized protein</fullName>
    </submittedName>
</protein>
<name>A0ACC2MLP9_PERAE</name>
<dbReference type="EMBL" id="CM056810">
    <property type="protein sequence ID" value="KAJ8646691.1"/>
    <property type="molecule type" value="Genomic_DNA"/>
</dbReference>
<dbReference type="Proteomes" id="UP001234297">
    <property type="component" value="Chromosome 2"/>
</dbReference>
<gene>
    <name evidence="1" type="ORF">MRB53_008439</name>
</gene>
<reference evidence="1 2" key="1">
    <citation type="journal article" date="2022" name="Hortic Res">
        <title>A haplotype resolved chromosomal level avocado genome allows analysis of novel avocado genes.</title>
        <authorList>
            <person name="Nath O."/>
            <person name="Fletcher S.J."/>
            <person name="Hayward A."/>
            <person name="Shaw L.M."/>
            <person name="Masouleh A.K."/>
            <person name="Furtado A."/>
            <person name="Henry R.J."/>
            <person name="Mitter N."/>
        </authorList>
    </citation>
    <scope>NUCLEOTIDE SEQUENCE [LARGE SCALE GENOMIC DNA]</scope>
    <source>
        <strain evidence="2">cv. Hass</strain>
    </source>
</reference>
<sequence length="307" mass="35070">MGFSNHNDSSMADSFNSKKLRPRIPMSAITATTSTSTTTISSPYSTETHGSDFFFLQGHLGTTEPGKRQLNDQPVSSRWSPTPEQLQVLEDLFQRGTHTPSAEQIRNITAQLRRFGKIEGKNVFYWFQNHKARERQKRRRQTEAASLMGECNVEVLERKDSGWSARRFQVEGCKSCLSAMNYNMINVEEASMYHAESRKRDEWLQQNQELQSERLPEMRATGYMASLSSPPHLVNTKNYDKVVASALSTQKILINEDFNVGADEWGRSQTLNLFPVHSEGSIFEDKIEAPVTPPMMNLSPYHFFEFL</sequence>
<organism evidence="1 2">
    <name type="scientific">Persea americana</name>
    <name type="common">Avocado</name>
    <dbReference type="NCBI Taxonomy" id="3435"/>
    <lineage>
        <taxon>Eukaryota</taxon>
        <taxon>Viridiplantae</taxon>
        <taxon>Streptophyta</taxon>
        <taxon>Embryophyta</taxon>
        <taxon>Tracheophyta</taxon>
        <taxon>Spermatophyta</taxon>
        <taxon>Magnoliopsida</taxon>
        <taxon>Magnoliidae</taxon>
        <taxon>Laurales</taxon>
        <taxon>Lauraceae</taxon>
        <taxon>Persea</taxon>
    </lineage>
</organism>
<proteinExistence type="predicted"/>
<keyword evidence="2" id="KW-1185">Reference proteome</keyword>
<comment type="caution">
    <text evidence="1">The sequence shown here is derived from an EMBL/GenBank/DDBJ whole genome shotgun (WGS) entry which is preliminary data.</text>
</comment>
<accession>A0ACC2MLP9</accession>
<evidence type="ECO:0000313" key="2">
    <source>
        <dbReference type="Proteomes" id="UP001234297"/>
    </source>
</evidence>
<evidence type="ECO:0000313" key="1">
    <source>
        <dbReference type="EMBL" id="KAJ8646691.1"/>
    </source>
</evidence>